<accession>A0A3B0S2M8</accession>
<dbReference type="InterPro" id="IPR036188">
    <property type="entry name" value="FAD/NAD-bd_sf"/>
</dbReference>
<evidence type="ECO:0000313" key="1">
    <source>
        <dbReference type="EMBL" id="VAV95106.1"/>
    </source>
</evidence>
<reference evidence="1" key="1">
    <citation type="submission" date="2018-06" db="EMBL/GenBank/DDBJ databases">
        <authorList>
            <person name="Zhirakovskaya E."/>
        </authorList>
    </citation>
    <scope>NUCLEOTIDE SEQUENCE</scope>
</reference>
<protein>
    <recommendedName>
        <fullName evidence="2">FAD-binding domain-containing protein</fullName>
    </recommendedName>
</protein>
<dbReference type="GO" id="GO:0004497">
    <property type="term" value="F:monooxygenase activity"/>
    <property type="evidence" value="ECO:0007669"/>
    <property type="project" value="InterPro"/>
</dbReference>
<dbReference type="PANTHER" id="PTHR42685">
    <property type="entry name" value="GERANYLGERANYL DIPHOSPHATE REDUCTASE"/>
    <property type="match status" value="1"/>
</dbReference>
<sequence>MAINPVIIMGGGPAGVFTACELVKLGIPAMIITRPRPFPAWEGLSDRPLNSLRHFEFTQTVESVGDMVERAAHWNGVSQAQNREYILNRQTFDQALLADAKDKGVEVRRARIEQAVRGPNGWHISYITPEGPQESVTDFLVEARGREAKLGRKMRAEDGGFTSAPATSALLKSYHVSPDLGAMTSVASFPKGWAWYLRDGKGTAILQIFVSSEKGELPPKAGLDRFFTALTDQLPETRDWLREASPHDDQVSVRTAAANKTLPVGGDDFLVVGDSSLALDPLSGNGIFYAIGSGLAAAPVINTMMHRPADRALALRFYAERINFAFEGGCLMGREFYASEERWPDAPFWKARSSWPPLDGVSHPGPASKPAELCQKPVVRGGFIELEDVIVSADHPRGVWQVDGIPLVKLMNMIRDGSRDDADNAEKFGRSIAHVAAARHWLMDRHVIS</sequence>
<dbReference type="PANTHER" id="PTHR42685:SF22">
    <property type="entry name" value="CONDITIONED MEDIUM FACTOR RECEPTOR 1"/>
    <property type="match status" value="1"/>
</dbReference>
<dbReference type="Gene3D" id="3.30.9.100">
    <property type="match status" value="1"/>
</dbReference>
<name>A0A3B0S2M8_9ZZZZ</name>
<dbReference type="AlphaFoldDB" id="A0A3B0S2M8"/>
<organism evidence="1">
    <name type="scientific">hydrothermal vent metagenome</name>
    <dbReference type="NCBI Taxonomy" id="652676"/>
    <lineage>
        <taxon>unclassified sequences</taxon>
        <taxon>metagenomes</taxon>
        <taxon>ecological metagenomes</taxon>
    </lineage>
</organism>
<dbReference type="InterPro" id="IPR006905">
    <property type="entry name" value="Flavin_halogenase"/>
</dbReference>
<dbReference type="Pfam" id="PF04820">
    <property type="entry name" value="Trp_halogenase"/>
    <property type="match status" value="1"/>
</dbReference>
<evidence type="ECO:0008006" key="2">
    <source>
        <dbReference type="Google" id="ProtNLM"/>
    </source>
</evidence>
<dbReference type="InterPro" id="IPR050407">
    <property type="entry name" value="Geranylgeranyl_reductase"/>
</dbReference>
<dbReference type="SUPFAM" id="SSF51905">
    <property type="entry name" value="FAD/NAD(P)-binding domain"/>
    <property type="match status" value="1"/>
</dbReference>
<gene>
    <name evidence="1" type="ORF">MNBD_ALPHA02-1539</name>
</gene>
<dbReference type="EMBL" id="UOED01000096">
    <property type="protein sequence ID" value="VAV95106.1"/>
    <property type="molecule type" value="Genomic_DNA"/>
</dbReference>
<dbReference type="Gene3D" id="3.50.50.60">
    <property type="entry name" value="FAD/NAD(P)-binding domain"/>
    <property type="match status" value="1"/>
</dbReference>
<proteinExistence type="predicted"/>